<proteinExistence type="predicted"/>
<protein>
    <submittedName>
        <fullName evidence="1">Uncharacterized protein</fullName>
    </submittedName>
</protein>
<organism evidence="1 2">
    <name type="scientific">Aulographum hederae CBS 113979</name>
    <dbReference type="NCBI Taxonomy" id="1176131"/>
    <lineage>
        <taxon>Eukaryota</taxon>
        <taxon>Fungi</taxon>
        <taxon>Dikarya</taxon>
        <taxon>Ascomycota</taxon>
        <taxon>Pezizomycotina</taxon>
        <taxon>Dothideomycetes</taxon>
        <taxon>Pleosporomycetidae</taxon>
        <taxon>Aulographales</taxon>
        <taxon>Aulographaceae</taxon>
    </lineage>
</organism>
<evidence type="ECO:0000313" key="2">
    <source>
        <dbReference type="Proteomes" id="UP000800041"/>
    </source>
</evidence>
<evidence type="ECO:0000313" key="1">
    <source>
        <dbReference type="EMBL" id="KAF1992558.1"/>
    </source>
</evidence>
<name>A0A6G1HHZ0_9PEZI</name>
<gene>
    <name evidence="1" type="ORF">K402DRAFT_9053</name>
</gene>
<reference evidence="1" key="1">
    <citation type="journal article" date="2020" name="Stud. Mycol.">
        <title>101 Dothideomycetes genomes: a test case for predicting lifestyles and emergence of pathogens.</title>
        <authorList>
            <person name="Haridas S."/>
            <person name="Albert R."/>
            <person name="Binder M."/>
            <person name="Bloem J."/>
            <person name="Labutti K."/>
            <person name="Salamov A."/>
            <person name="Andreopoulos B."/>
            <person name="Baker S."/>
            <person name="Barry K."/>
            <person name="Bills G."/>
            <person name="Bluhm B."/>
            <person name="Cannon C."/>
            <person name="Castanera R."/>
            <person name="Culley D."/>
            <person name="Daum C."/>
            <person name="Ezra D."/>
            <person name="Gonzalez J."/>
            <person name="Henrissat B."/>
            <person name="Kuo A."/>
            <person name="Liang C."/>
            <person name="Lipzen A."/>
            <person name="Lutzoni F."/>
            <person name="Magnuson J."/>
            <person name="Mondo S."/>
            <person name="Nolan M."/>
            <person name="Ohm R."/>
            <person name="Pangilinan J."/>
            <person name="Park H.-J."/>
            <person name="Ramirez L."/>
            <person name="Alfaro M."/>
            <person name="Sun H."/>
            <person name="Tritt A."/>
            <person name="Yoshinaga Y."/>
            <person name="Zwiers L.-H."/>
            <person name="Turgeon B."/>
            <person name="Goodwin S."/>
            <person name="Spatafora J."/>
            <person name="Crous P."/>
            <person name="Grigoriev I."/>
        </authorList>
    </citation>
    <scope>NUCLEOTIDE SEQUENCE</scope>
    <source>
        <strain evidence="1">CBS 113979</strain>
    </source>
</reference>
<keyword evidence="2" id="KW-1185">Reference proteome</keyword>
<dbReference type="Proteomes" id="UP000800041">
    <property type="component" value="Unassembled WGS sequence"/>
</dbReference>
<accession>A0A6G1HHZ0</accession>
<dbReference type="EMBL" id="ML977137">
    <property type="protein sequence ID" value="KAF1992558.1"/>
    <property type="molecule type" value="Genomic_DNA"/>
</dbReference>
<sequence length="169" mass="18990">MWYYSPVRCTRSSASHIPPAYLLDGACLLLTTRGYASSYPNLRISYGKRFTCCACFSANVCFLSIVTETWEGLASITIARPQAPHSLYSIVPLHIAPPACSATVPGKRQCQASRCLVVHRRRYYGMAKQPRRLMHASCRQALEEAKTGTISTFYRQSYHLHSNHSRAIE</sequence>
<dbReference type="AlphaFoldDB" id="A0A6G1HHZ0"/>